<proteinExistence type="inferred from homology"/>
<dbReference type="Pfam" id="PF04389">
    <property type="entry name" value="Peptidase_M28"/>
    <property type="match status" value="1"/>
</dbReference>
<dbReference type="GO" id="GO:0005576">
    <property type="term" value="C:extracellular region"/>
    <property type="evidence" value="ECO:0007669"/>
    <property type="project" value="UniProtKB-SubCell"/>
</dbReference>
<accession>A0A6A6V4E5</accession>
<dbReference type="OrthoDB" id="10013407at2759"/>
<evidence type="ECO:0000256" key="1">
    <source>
        <dbReference type="ARBA" id="ARBA00001947"/>
    </source>
</evidence>
<dbReference type="GO" id="GO:0008235">
    <property type="term" value="F:metalloexopeptidase activity"/>
    <property type="evidence" value="ECO:0007669"/>
    <property type="project" value="InterPro"/>
</dbReference>
<evidence type="ECO:0000256" key="5">
    <source>
        <dbReference type="ARBA" id="ARBA00022670"/>
    </source>
</evidence>
<evidence type="ECO:0000256" key="7">
    <source>
        <dbReference type="ARBA" id="ARBA00022729"/>
    </source>
</evidence>
<feature type="chain" id="PRO_5025711611" description="Peptide hydrolase" evidence="11">
    <location>
        <begin position="18"/>
        <end position="477"/>
    </location>
</feature>
<name>A0A6A6V4E5_9PLEO</name>
<evidence type="ECO:0000256" key="3">
    <source>
        <dbReference type="ARBA" id="ARBA00005634"/>
    </source>
</evidence>
<sequence length="477" mass="52353">MHTSTLFIAGLLTAVRAQECLLPRDLPRPVAVNAMSYTNCANAAWPPSEVGEELVPQAPNRELREMLNEIDPKNIERYIEKLVSFGTRHTLSTQNSTTRGIGAARDYIFKEFEKFSKRSRGRMEASIQSYTQGVASRIPFPVVISNVLATIKGSSDPDRVYVISGHYDSRVTDVLDYTSDAPGANDDASGTALVMELARVLATRKPSATIILAAVAGEEQNLYGSGYLAQTLKNSSTNVEGMLNNDIVGSSTGDRGQRDPFTIRVFAQGPPPSESATVAARRLQIGGENDSPARELARFSADVAANKATGMNLAIVYRLDRFLRGGDHTPFLQAGYPAVRYTEPNEDFTHQHQDLRTENGTVYGDLIEFVDFEYTARVGKVNLATLWSLSEAPGMPRNVTVDTTVLDNDTRLKWIVDDRVESYEVLWRATTAPLWTHVVNVGKVGSVRLELSKDNVIFGVRSRRGGFASPAVYPFPG</sequence>
<dbReference type="GO" id="GO:0006508">
    <property type="term" value="P:proteolysis"/>
    <property type="evidence" value="ECO:0007669"/>
    <property type="project" value="UniProtKB-KW"/>
</dbReference>
<dbReference type="PANTHER" id="PTHR12147">
    <property type="entry name" value="METALLOPEPTIDASE M28 FAMILY MEMBER"/>
    <property type="match status" value="1"/>
</dbReference>
<dbReference type="Proteomes" id="UP000799440">
    <property type="component" value="Unassembled WGS sequence"/>
</dbReference>
<evidence type="ECO:0000256" key="9">
    <source>
        <dbReference type="ARBA" id="ARBA00022833"/>
    </source>
</evidence>
<dbReference type="GO" id="GO:0046872">
    <property type="term" value="F:metal ion binding"/>
    <property type="evidence" value="ECO:0007669"/>
    <property type="project" value="UniProtKB-KW"/>
</dbReference>
<keyword evidence="6 11" id="KW-0479">Metal-binding</keyword>
<gene>
    <name evidence="13" type="ORF">M011DRAFT_408621</name>
</gene>
<comment type="subcellular location">
    <subcellularLocation>
        <location evidence="2">Secreted</location>
    </subcellularLocation>
</comment>
<dbReference type="SUPFAM" id="SSF53187">
    <property type="entry name" value="Zn-dependent exopeptidases"/>
    <property type="match status" value="1"/>
</dbReference>
<dbReference type="InterPro" id="IPR007484">
    <property type="entry name" value="Peptidase_M28"/>
</dbReference>
<evidence type="ECO:0000259" key="12">
    <source>
        <dbReference type="Pfam" id="PF04389"/>
    </source>
</evidence>
<evidence type="ECO:0000256" key="8">
    <source>
        <dbReference type="ARBA" id="ARBA00022801"/>
    </source>
</evidence>
<keyword evidence="7 11" id="KW-0732">Signal</keyword>
<dbReference type="InterPro" id="IPR045175">
    <property type="entry name" value="M28_fam"/>
</dbReference>
<comment type="cofactor">
    <cofactor evidence="1">
        <name>Zn(2+)</name>
        <dbReference type="ChEBI" id="CHEBI:29105"/>
    </cofactor>
</comment>
<dbReference type="AlphaFoldDB" id="A0A6A6V4E5"/>
<dbReference type="Gene3D" id="3.40.630.10">
    <property type="entry name" value="Zn peptidases"/>
    <property type="match status" value="1"/>
</dbReference>
<keyword evidence="10" id="KW-0325">Glycoprotein</keyword>
<evidence type="ECO:0000256" key="4">
    <source>
        <dbReference type="ARBA" id="ARBA00022525"/>
    </source>
</evidence>
<feature type="domain" description="Peptidase M28" evidence="12">
    <location>
        <begin position="146"/>
        <end position="354"/>
    </location>
</feature>
<evidence type="ECO:0000313" key="13">
    <source>
        <dbReference type="EMBL" id="KAF2744410.1"/>
    </source>
</evidence>
<dbReference type="EMBL" id="MU006589">
    <property type="protein sequence ID" value="KAF2744410.1"/>
    <property type="molecule type" value="Genomic_DNA"/>
</dbReference>
<evidence type="ECO:0000256" key="10">
    <source>
        <dbReference type="ARBA" id="ARBA00023180"/>
    </source>
</evidence>
<organism evidence="13 14">
    <name type="scientific">Sporormia fimetaria CBS 119925</name>
    <dbReference type="NCBI Taxonomy" id="1340428"/>
    <lineage>
        <taxon>Eukaryota</taxon>
        <taxon>Fungi</taxon>
        <taxon>Dikarya</taxon>
        <taxon>Ascomycota</taxon>
        <taxon>Pezizomycotina</taxon>
        <taxon>Dothideomycetes</taxon>
        <taxon>Pleosporomycetidae</taxon>
        <taxon>Pleosporales</taxon>
        <taxon>Sporormiaceae</taxon>
        <taxon>Sporormia</taxon>
    </lineage>
</organism>
<evidence type="ECO:0000256" key="6">
    <source>
        <dbReference type="ARBA" id="ARBA00022723"/>
    </source>
</evidence>
<evidence type="ECO:0000256" key="2">
    <source>
        <dbReference type="ARBA" id="ARBA00004613"/>
    </source>
</evidence>
<dbReference type="CDD" id="cd05642">
    <property type="entry name" value="M28_like"/>
    <property type="match status" value="1"/>
</dbReference>
<keyword evidence="8 11" id="KW-0378">Hydrolase</keyword>
<keyword evidence="4" id="KW-0964">Secreted</keyword>
<feature type="signal peptide" evidence="11">
    <location>
        <begin position="1"/>
        <end position="17"/>
    </location>
</feature>
<evidence type="ECO:0000256" key="11">
    <source>
        <dbReference type="RuleBase" id="RU361240"/>
    </source>
</evidence>
<dbReference type="PANTHER" id="PTHR12147:SF26">
    <property type="entry name" value="PEPTIDASE M28 DOMAIN-CONTAINING PROTEIN"/>
    <property type="match status" value="1"/>
</dbReference>
<keyword evidence="13" id="KW-0482">Metalloprotease</keyword>
<reference evidence="13" key="1">
    <citation type="journal article" date="2020" name="Stud. Mycol.">
        <title>101 Dothideomycetes genomes: a test case for predicting lifestyles and emergence of pathogens.</title>
        <authorList>
            <person name="Haridas S."/>
            <person name="Albert R."/>
            <person name="Binder M."/>
            <person name="Bloem J."/>
            <person name="Labutti K."/>
            <person name="Salamov A."/>
            <person name="Andreopoulos B."/>
            <person name="Baker S."/>
            <person name="Barry K."/>
            <person name="Bills G."/>
            <person name="Bluhm B."/>
            <person name="Cannon C."/>
            <person name="Castanera R."/>
            <person name="Culley D."/>
            <person name="Daum C."/>
            <person name="Ezra D."/>
            <person name="Gonzalez J."/>
            <person name="Henrissat B."/>
            <person name="Kuo A."/>
            <person name="Liang C."/>
            <person name="Lipzen A."/>
            <person name="Lutzoni F."/>
            <person name="Magnuson J."/>
            <person name="Mondo S."/>
            <person name="Nolan M."/>
            <person name="Ohm R."/>
            <person name="Pangilinan J."/>
            <person name="Park H.-J."/>
            <person name="Ramirez L."/>
            <person name="Alfaro M."/>
            <person name="Sun H."/>
            <person name="Tritt A."/>
            <person name="Yoshinaga Y."/>
            <person name="Zwiers L.-H."/>
            <person name="Turgeon B."/>
            <person name="Goodwin S."/>
            <person name="Spatafora J."/>
            <person name="Crous P."/>
            <person name="Grigoriev I."/>
        </authorList>
    </citation>
    <scope>NUCLEOTIDE SEQUENCE</scope>
    <source>
        <strain evidence="13">CBS 119925</strain>
    </source>
</reference>
<keyword evidence="5 11" id="KW-0645">Protease</keyword>
<comment type="similarity">
    <text evidence="3">Belongs to the peptidase M28 family. M28B subfamily.</text>
</comment>
<protein>
    <recommendedName>
        <fullName evidence="11">Peptide hydrolase</fullName>
        <ecNumber evidence="11">3.4.-.-</ecNumber>
    </recommendedName>
</protein>
<dbReference type="EC" id="3.4.-.-" evidence="11"/>
<keyword evidence="9 11" id="KW-0862">Zinc</keyword>
<evidence type="ECO:0000313" key="14">
    <source>
        <dbReference type="Proteomes" id="UP000799440"/>
    </source>
</evidence>
<keyword evidence="14" id="KW-1185">Reference proteome</keyword>